<feature type="compositionally biased region" description="Basic and acidic residues" evidence="10">
    <location>
        <begin position="366"/>
        <end position="376"/>
    </location>
</feature>
<evidence type="ECO:0000313" key="12">
    <source>
        <dbReference type="EMBL" id="PXF42129.1"/>
    </source>
</evidence>
<dbReference type="Proteomes" id="UP000247409">
    <property type="component" value="Unassembled WGS sequence"/>
</dbReference>
<dbReference type="EC" id="2.1.1.220" evidence="2 8"/>
<evidence type="ECO:0000256" key="2">
    <source>
        <dbReference type="ARBA" id="ARBA00012796"/>
    </source>
</evidence>
<keyword evidence="7" id="KW-0539">Nucleus</keyword>
<dbReference type="GO" id="GO:0030488">
    <property type="term" value="P:tRNA methylation"/>
    <property type="evidence" value="ECO:0007669"/>
    <property type="project" value="InterPro"/>
</dbReference>
<feature type="binding site" evidence="9">
    <location>
        <position position="148"/>
    </location>
    <ligand>
        <name>S-adenosyl-L-methionine</name>
        <dbReference type="ChEBI" id="CHEBI:59789"/>
    </ligand>
</feature>
<dbReference type="SUPFAM" id="SSF53335">
    <property type="entry name" value="S-adenosyl-L-methionine-dependent methyltransferases"/>
    <property type="match status" value="1"/>
</dbReference>
<evidence type="ECO:0000313" key="13">
    <source>
        <dbReference type="Proteomes" id="UP000247409"/>
    </source>
</evidence>
<evidence type="ECO:0000259" key="11">
    <source>
        <dbReference type="Pfam" id="PF08704"/>
    </source>
</evidence>
<dbReference type="InterPro" id="IPR014816">
    <property type="entry name" value="tRNA_MeTrfase_Gcd14"/>
</dbReference>
<dbReference type="AlphaFoldDB" id="A0A2V3IJ94"/>
<dbReference type="GO" id="GO:0160107">
    <property type="term" value="F:tRNA (adenine(58)-N1)-methyltransferase activity"/>
    <property type="evidence" value="ECO:0007669"/>
    <property type="project" value="UniProtKB-EC"/>
</dbReference>
<keyword evidence="4 8" id="KW-0808">Transferase</keyword>
<dbReference type="PANTHER" id="PTHR12133:SF2">
    <property type="entry name" value="TRNA (ADENINE(58)-N(1))-METHYLTRANSFERASE CATALYTIC SUBUNIT TRMT61A"/>
    <property type="match status" value="1"/>
</dbReference>
<evidence type="ECO:0000256" key="3">
    <source>
        <dbReference type="ARBA" id="ARBA00022603"/>
    </source>
</evidence>
<dbReference type="EMBL" id="NBIV01000176">
    <property type="protein sequence ID" value="PXF42129.1"/>
    <property type="molecule type" value="Genomic_DNA"/>
</dbReference>
<dbReference type="PIRSF" id="PIRSF017269">
    <property type="entry name" value="GCD14"/>
    <property type="match status" value="1"/>
</dbReference>
<keyword evidence="5 8" id="KW-0949">S-adenosyl-L-methionine</keyword>
<proteinExistence type="inferred from homology"/>
<name>A0A2V3IJ94_9FLOR</name>
<feature type="domain" description="tRNA (adenine(58)-N(1))-methyltransferase catalytic subunit TRM61 C-terminal" evidence="11">
    <location>
        <begin position="77"/>
        <end position="364"/>
    </location>
</feature>
<evidence type="ECO:0000256" key="1">
    <source>
        <dbReference type="ARBA" id="ARBA00004123"/>
    </source>
</evidence>
<sequence length="394" mass="42868">MRHYAPDDDGAAAVAKEGDLVIVHERYTALTTLTLQRDAFLNNRYGRFSHNHLIGKPLGRRWHAVSTAASGSRSCAGFVHALAPTPELMSYAMLHRTQIVYPHDSAIIAALLELRPGSVVVECGTGSGSASMAFARAVAPTGRVLTFEYHHVRAKAARQLFQSLQLSHVLSVSAGVDVLKDGFVGVQDASADAVFLDVPAPYEMGHQLRRVLRPNGTVCTFSPCVEQVGRTCAMLRKMRFHSLRTITAPLRTYETREQLLHTPAFDQLSSHLSTAAAASSSSTRSRPPSIGERVAKRRRTAVAAPVTNPTPAARKSTTAGAERMAVSALAHGQHVGRVLRPKVRLHSKPFCTMKGHTSYLTFARRPRDDAQREEQAPHSQGQVPSVPQHNCTLS</sequence>
<accession>A0A2V3IJ94</accession>
<organism evidence="12 13">
    <name type="scientific">Gracilariopsis chorda</name>
    <dbReference type="NCBI Taxonomy" id="448386"/>
    <lineage>
        <taxon>Eukaryota</taxon>
        <taxon>Rhodophyta</taxon>
        <taxon>Florideophyceae</taxon>
        <taxon>Rhodymeniophycidae</taxon>
        <taxon>Gracilariales</taxon>
        <taxon>Gracilariaceae</taxon>
        <taxon>Gracilariopsis</taxon>
    </lineage>
</organism>
<dbReference type="Gene3D" id="3.10.330.20">
    <property type="match status" value="1"/>
</dbReference>
<dbReference type="PROSITE" id="PS51620">
    <property type="entry name" value="SAM_TRM61"/>
    <property type="match status" value="1"/>
</dbReference>
<feature type="binding site" evidence="9">
    <location>
        <position position="197"/>
    </location>
    <ligand>
        <name>S-adenosyl-L-methionine</name>
        <dbReference type="ChEBI" id="CHEBI:59789"/>
    </ligand>
</feature>
<dbReference type="Gene3D" id="3.40.50.150">
    <property type="entry name" value="Vaccinia Virus protein VP39"/>
    <property type="match status" value="1"/>
</dbReference>
<dbReference type="OrthoDB" id="1925287at2759"/>
<dbReference type="GO" id="GO:0005634">
    <property type="term" value="C:nucleus"/>
    <property type="evidence" value="ECO:0007669"/>
    <property type="project" value="UniProtKB-SubCell"/>
</dbReference>
<comment type="caution">
    <text evidence="12">The sequence shown here is derived from an EMBL/GenBank/DDBJ whole genome shotgun (WGS) entry which is preliminary data.</text>
</comment>
<feature type="binding site" evidence="9">
    <location>
        <position position="177"/>
    </location>
    <ligand>
        <name>S-adenosyl-L-methionine</name>
        <dbReference type="ChEBI" id="CHEBI:59789"/>
    </ligand>
</feature>
<dbReference type="CDD" id="cd02440">
    <property type="entry name" value="AdoMet_MTases"/>
    <property type="match status" value="1"/>
</dbReference>
<dbReference type="Pfam" id="PF08704">
    <property type="entry name" value="GCD14"/>
    <property type="match status" value="1"/>
</dbReference>
<reference evidence="12 13" key="1">
    <citation type="journal article" date="2018" name="Mol. Biol. Evol.">
        <title>Analysis of the draft genome of the red seaweed Gracilariopsis chorda provides insights into genome size evolution in Rhodophyta.</title>
        <authorList>
            <person name="Lee J."/>
            <person name="Yang E.C."/>
            <person name="Graf L."/>
            <person name="Yang J.H."/>
            <person name="Qiu H."/>
            <person name="Zel Zion U."/>
            <person name="Chan C.X."/>
            <person name="Stephens T.G."/>
            <person name="Weber A.P.M."/>
            <person name="Boo G.H."/>
            <person name="Boo S.M."/>
            <person name="Kim K.M."/>
            <person name="Shin Y."/>
            <person name="Jung M."/>
            <person name="Lee S.J."/>
            <person name="Yim H.S."/>
            <person name="Lee J.H."/>
            <person name="Bhattacharya D."/>
            <person name="Yoon H.S."/>
        </authorList>
    </citation>
    <scope>NUCLEOTIDE SEQUENCE [LARGE SCALE GENOMIC DNA]</scope>
    <source>
        <strain evidence="12 13">SKKU-2015</strain>
        <tissue evidence="12">Whole body</tissue>
    </source>
</reference>
<keyword evidence="6 8" id="KW-0819">tRNA processing</keyword>
<dbReference type="GO" id="GO:0031515">
    <property type="term" value="C:tRNA (m1A) methyltransferase complex"/>
    <property type="evidence" value="ECO:0007669"/>
    <property type="project" value="UniProtKB-UniRule"/>
</dbReference>
<feature type="compositionally biased region" description="Low complexity" evidence="10">
    <location>
        <begin position="271"/>
        <end position="289"/>
    </location>
</feature>
<dbReference type="STRING" id="448386.A0A2V3IJ94"/>
<dbReference type="PANTHER" id="PTHR12133">
    <property type="entry name" value="TRNA (ADENINE(58)-N(1))-METHYLTRANSFERASE"/>
    <property type="match status" value="1"/>
</dbReference>
<feature type="compositionally biased region" description="Low complexity" evidence="10">
    <location>
        <begin position="301"/>
        <end position="313"/>
    </location>
</feature>
<comment type="catalytic activity">
    <reaction evidence="8">
        <text>adenosine(58) in tRNA + S-adenosyl-L-methionine = N(1)-methyladenosine(58) in tRNA + S-adenosyl-L-homocysteine + H(+)</text>
        <dbReference type="Rhea" id="RHEA:43152"/>
        <dbReference type="Rhea" id="RHEA-COMP:10365"/>
        <dbReference type="Rhea" id="RHEA-COMP:10366"/>
        <dbReference type="ChEBI" id="CHEBI:15378"/>
        <dbReference type="ChEBI" id="CHEBI:57856"/>
        <dbReference type="ChEBI" id="CHEBI:59789"/>
        <dbReference type="ChEBI" id="CHEBI:74411"/>
        <dbReference type="ChEBI" id="CHEBI:74491"/>
        <dbReference type="EC" id="2.1.1.220"/>
    </reaction>
</comment>
<comment type="similarity">
    <text evidence="8">Belongs to the class I-like SAM-binding methyltransferase superfamily. TRM61 family.</text>
</comment>
<feature type="compositionally biased region" description="Polar residues" evidence="10">
    <location>
        <begin position="377"/>
        <end position="394"/>
    </location>
</feature>
<evidence type="ECO:0000256" key="9">
    <source>
        <dbReference type="PIRSR" id="PIRSR017269-1"/>
    </source>
</evidence>
<dbReference type="InterPro" id="IPR049470">
    <property type="entry name" value="TRM61_C"/>
</dbReference>
<gene>
    <name evidence="12" type="ORF">BWQ96_08161</name>
</gene>
<comment type="subcellular location">
    <subcellularLocation>
        <location evidence="1">Nucleus</location>
    </subcellularLocation>
</comment>
<keyword evidence="13" id="KW-1185">Reference proteome</keyword>
<evidence type="ECO:0000256" key="4">
    <source>
        <dbReference type="ARBA" id="ARBA00022679"/>
    </source>
</evidence>
<feature type="region of interest" description="Disordered" evidence="10">
    <location>
        <begin position="366"/>
        <end position="394"/>
    </location>
</feature>
<evidence type="ECO:0000256" key="10">
    <source>
        <dbReference type="SAM" id="MobiDB-lite"/>
    </source>
</evidence>
<evidence type="ECO:0000256" key="7">
    <source>
        <dbReference type="ARBA" id="ARBA00023242"/>
    </source>
</evidence>
<evidence type="ECO:0000256" key="5">
    <source>
        <dbReference type="ARBA" id="ARBA00022691"/>
    </source>
</evidence>
<evidence type="ECO:0000256" key="6">
    <source>
        <dbReference type="ARBA" id="ARBA00022694"/>
    </source>
</evidence>
<feature type="region of interest" description="Disordered" evidence="10">
    <location>
        <begin position="271"/>
        <end position="320"/>
    </location>
</feature>
<protein>
    <recommendedName>
        <fullName evidence="2 8">tRNA (adenine(58)-N(1))-methyltransferase</fullName>
        <ecNumber evidence="2 8">2.1.1.220</ecNumber>
    </recommendedName>
</protein>
<evidence type="ECO:0000256" key="8">
    <source>
        <dbReference type="PIRNR" id="PIRNR017269"/>
    </source>
</evidence>
<dbReference type="InterPro" id="IPR029063">
    <property type="entry name" value="SAM-dependent_MTases_sf"/>
</dbReference>
<keyword evidence="3 8" id="KW-0489">Methyltransferase</keyword>